<dbReference type="EMBL" id="LLKB01000009">
    <property type="protein sequence ID" value="KQC83997.1"/>
    <property type="molecule type" value="Genomic_DNA"/>
</dbReference>
<keyword evidence="2" id="KW-1185">Reference proteome</keyword>
<sequence length="502" mass="57457">MSKYLKYIIENVSPLRISDNSTSQSGQSTSLKHIPGTTIRGYVINKLSERDTFQNVEKKLLFSNKIRFLNAYLTTAKHELLPSPKGFYENKDPRDNNLESVLENGDISDGKKRAGLGRYCYFENNCIYYYNLETESDMRIRIGAKKEQGIFRNECIKSGYEFTGYIAFDDETILDDVRGILQGNIYLGNGRSQGLGRCSVLKTEIVDEIPFIEYAVKENVKDECYLMLISHGTMRDTNGEFCGLALCALEQDLGIKNLKIDYASTSIVNVNGYNRIYRSKTPSVPMYEQGSVFRLSFDGEIQIDKMLDLMNSGIGIRKNEGFGRILFLNGYHKLNIKQKCDIDESKKSFDKIEKYSDDDETLSTVASNYYRMLIERKIKEKVLDGTNSKGLAGSQIGNVQSILEKNKYNPDRCIETIDMYFSNELKKEKNKNIHNEKKSIEDFANYIQYILKAPLKSVLGLNEISEVMGISVSELIEEKDEEIIKINYLLNLIKYEKKGKED</sequence>
<proteinExistence type="predicted"/>
<name>A0AAW3JNH4_9FIRM</name>
<gene>
    <name evidence="1" type="ORF">APZ18_15450</name>
</gene>
<reference evidence="1 2" key="1">
    <citation type="submission" date="2015-10" db="EMBL/GenBank/DDBJ databases">
        <title>Butyribacter intestini gen. nov., sp. nov., a butyric acid-producing bacterium of the family Lachnospiraceae isolated from the human faeces.</title>
        <authorList>
            <person name="Zou Y."/>
            <person name="Xue W."/>
            <person name="Luo G."/>
            <person name="Lv M."/>
        </authorList>
    </citation>
    <scope>NUCLEOTIDE SEQUENCE [LARGE SCALE GENOMIC DNA]</scope>
    <source>
        <strain evidence="1 2">TF01-11</strain>
    </source>
</reference>
<protein>
    <recommendedName>
        <fullName evidence="3">RAMP superfamily protein</fullName>
    </recommendedName>
</protein>
<organism evidence="1 2">
    <name type="scientific">Butyribacter intestini</name>
    <dbReference type="NCBI Taxonomy" id="1703332"/>
    <lineage>
        <taxon>Bacteria</taxon>
        <taxon>Bacillati</taxon>
        <taxon>Bacillota</taxon>
        <taxon>Clostridia</taxon>
        <taxon>Lachnospirales</taxon>
        <taxon>Lachnospiraceae</taxon>
        <taxon>Butyribacter</taxon>
    </lineage>
</organism>
<dbReference type="Proteomes" id="UP000050833">
    <property type="component" value="Unassembled WGS sequence"/>
</dbReference>
<evidence type="ECO:0000313" key="2">
    <source>
        <dbReference type="Proteomes" id="UP000050833"/>
    </source>
</evidence>
<evidence type="ECO:0008006" key="3">
    <source>
        <dbReference type="Google" id="ProtNLM"/>
    </source>
</evidence>
<comment type="caution">
    <text evidence="1">The sequence shown here is derived from an EMBL/GenBank/DDBJ whole genome shotgun (WGS) entry which is preliminary data.</text>
</comment>
<evidence type="ECO:0000313" key="1">
    <source>
        <dbReference type="EMBL" id="KQC83997.1"/>
    </source>
</evidence>
<accession>A0AAW3JNH4</accession>
<dbReference type="RefSeq" id="WP_055946810.1">
    <property type="nucleotide sequence ID" value="NZ_JAQDCV010000015.1"/>
</dbReference>
<dbReference type="AlphaFoldDB" id="A0AAW3JNH4"/>